<sequence>MDPVTPVIGYAGEGMDVVHMSRAATGNHIHPIHLNGYINVTVFASLWPALQRDLREHQTADSVIED</sequence>
<gene>
    <name evidence="1" type="ORF">ColLi_05138</name>
</gene>
<evidence type="ECO:0000313" key="1">
    <source>
        <dbReference type="EMBL" id="GJC82300.1"/>
    </source>
</evidence>
<comment type="caution">
    <text evidence="1">The sequence shown here is derived from an EMBL/GenBank/DDBJ whole genome shotgun (WGS) entry which is preliminary data.</text>
</comment>
<keyword evidence="2" id="KW-1185">Reference proteome</keyword>
<dbReference type="AlphaFoldDB" id="A0AA37LR50"/>
<protein>
    <submittedName>
        <fullName evidence="1">Uncharacterized protein</fullName>
    </submittedName>
</protein>
<organism evidence="1 2">
    <name type="scientific">Colletotrichum liriopes</name>
    <dbReference type="NCBI Taxonomy" id="708192"/>
    <lineage>
        <taxon>Eukaryota</taxon>
        <taxon>Fungi</taxon>
        <taxon>Dikarya</taxon>
        <taxon>Ascomycota</taxon>
        <taxon>Pezizomycotina</taxon>
        <taxon>Sordariomycetes</taxon>
        <taxon>Hypocreomycetidae</taxon>
        <taxon>Glomerellales</taxon>
        <taxon>Glomerellaceae</taxon>
        <taxon>Colletotrichum</taxon>
        <taxon>Colletotrichum spaethianum species complex</taxon>
    </lineage>
</organism>
<proteinExistence type="predicted"/>
<reference evidence="1 2" key="1">
    <citation type="submission" date="2021-07" db="EMBL/GenBank/DDBJ databases">
        <title>Genome data of Colletotrichum spaethianum.</title>
        <authorList>
            <person name="Utami Y.D."/>
            <person name="Hiruma K."/>
        </authorList>
    </citation>
    <scope>NUCLEOTIDE SEQUENCE [LARGE SCALE GENOMIC DNA]</scope>
    <source>
        <strain evidence="1 2">MAFF 242679</strain>
    </source>
</reference>
<dbReference type="Proteomes" id="UP001055172">
    <property type="component" value="Unassembled WGS sequence"/>
</dbReference>
<accession>A0AA37LR50</accession>
<dbReference type="EMBL" id="BPPX01000009">
    <property type="protein sequence ID" value="GJC82300.1"/>
    <property type="molecule type" value="Genomic_DNA"/>
</dbReference>
<name>A0AA37LR50_9PEZI</name>
<evidence type="ECO:0000313" key="2">
    <source>
        <dbReference type="Proteomes" id="UP001055172"/>
    </source>
</evidence>